<keyword evidence="4" id="KW-0597">Phosphoprotein</keyword>
<dbReference type="GO" id="GO:0016020">
    <property type="term" value="C:membrane"/>
    <property type="evidence" value="ECO:0007669"/>
    <property type="project" value="UniProtKB-SubCell"/>
</dbReference>
<evidence type="ECO:0000313" key="11">
    <source>
        <dbReference type="EMBL" id="MSU06396.1"/>
    </source>
</evidence>
<evidence type="ECO:0000256" key="8">
    <source>
        <dbReference type="SAM" id="Phobius"/>
    </source>
</evidence>
<dbReference type="InterPro" id="IPR010559">
    <property type="entry name" value="Sig_transdc_His_kin_internal"/>
</dbReference>
<evidence type="ECO:0000313" key="12">
    <source>
        <dbReference type="Proteomes" id="UP000460549"/>
    </source>
</evidence>
<dbReference type="InterPro" id="IPR036890">
    <property type="entry name" value="HATPase_C_sf"/>
</dbReference>
<feature type="coiled-coil region" evidence="7">
    <location>
        <begin position="261"/>
        <end position="295"/>
    </location>
</feature>
<dbReference type="PROSITE" id="PS50885">
    <property type="entry name" value="HAMP"/>
    <property type="match status" value="1"/>
</dbReference>
<dbReference type="EMBL" id="VUNN01000010">
    <property type="protein sequence ID" value="MSU06396.1"/>
    <property type="molecule type" value="Genomic_DNA"/>
</dbReference>
<dbReference type="Proteomes" id="UP000460549">
    <property type="component" value="Unassembled WGS sequence"/>
</dbReference>
<dbReference type="Pfam" id="PF00672">
    <property type="entry name" value="HAMP"/>
    <property type="match status" value="1"/>
</dbReference>
<evidence type="ECO:0000256" key="2">
    <source>
        <dbReference type="ARBA" id="ARBA00004370"/>
    </source>
</evidence>
<dbReference type="InterPro" id="IPR005467">
    <property type="entry name" value="His_kinase_dom"/>
</dbReference>
<sequence length="504" mass="57668">MTRSEGKRYSSVIRMFLFLIVFIFALILQLSLSEKRNKDVLAPMLKRSSNEQVISDTLSYVEELNKYLSQYRWDYGDLSELLIKKREFLSNTSSKVDSIKAMKGALSEEEFVLAEATTTTYSSFIDYLDDVIELQLENLTAKAKDLYYDEVQSCGEYLAKYIRSLLESHIQRSSEINTKLSLLNDFIGRLQSLTLILMVIFGCFVVHDFVQIISSMDIFAKAAKEIGKGNLNYPDVEVRGSEEIENLAAVFNEMKHSMQTAVSVLEDKHRMEIELKEKENEAIEFESILEREKLQKLRSQINPHFLFNTLNLIVYSAKQENATNTENLLRALSNLFRYSLASNDFYVPLSSEIKIVNEFYLLYHERFGSRILLEWHVSDDVELTETYVPSFILQPLVENSFRHGLLSLESGGRVDIFVTDLGDEIKIVVHDNGVGMDADTLKLVRERLTEHSSSGEHLGLYNVAARLRLGENGLIKVDSEPGFGSNVELIIKKMEECDVQNIGR</sequence>
<keyword evidence="8" id="KW-1133">Transmembrane helix</keyword>
<comment type="catalytic activity">
    <reaction evidence="1">
        <text>ATP + protein L-histidine = ADP + protein N-phospho-L-histidine.</text>
        <dbReference type="EC" id="2.7.13.3"/>
    </reaction>
</comment>
<evidence type="ECO:0000259" key="9">
    <source>
        <dbReference type="PROSITE" id="PS50109"/>
    </source>
</evidence>
<evidence type="ECO:0000256" key="4">
    <source>
        <dbReference type="ARBA" id="ARBA00022553"/>
    </source>
</evidence>
<dbReference type="InterPro" id="IPR003660">
    <property type="entry name" value="HAMP_dom"/>
</dbReference>
<evidence type="ECO:0000259" key="10">
    <source>
        <dbReference type="PROSITE" id="PS50885"/>
    </source>
</evidence>
<protein>
    <recommendedName>
        <fullName evidence="3">histidine kinase</fullName>
        <ecNumber evidence="3">2.7.13.3</ecNumber>
    </recommendedName>
</protein>
<dbReference type="PANTHER" id="PTHR34220:SF7">
    <property type="entry name" value="SENSOR HISTIDINE KINASE YPDA"/>
    <property type="match status" value="1"/>
</dbReference>
<comment type="subcellular location">
    <subcellularLocation>
        <location evidence="2">Membrane</location>
    </subcellularLocation>
</comment>
<dbReference type="EC" id="2.7.13.3" evidence="3"/>
<evidence type="ECO:0000256" key="3">
    <source>
        <dbReference type="ARBA" id="ARBA00012438"/>
    </source>
</evidence>
<dbReference type="CDD" id="cd06225">
    <property type="entry name" value="HAMP"/>
    <property type="match status" value="1"/>
</dbReference>
<reference evidence="11 12" key="1">
    <citation type="submission" date="2019-08" db="EMBL/GenBank/DDBJ databases">
        <title>In-depth cultivation of the pig gut microbiome towards novel bacterial diversity and tailored functional studies.</title>
        <authorList>
            <person name="Wylensek D."/>
            <person name="Hitch T.C.A."/>
            <person name="Clavel T."/>
        </authorList>
    </citation>
    <scope>NUCLEOTIDE SEQUENCE [LARGE SCALE GENOMIC DNA]</scope>
    <source>
        <strain evidence="11 12">NM-380-WT-3C1</strain>
    </source>
</reference>
<dbReference type="SMART" id="SM00304">
    <property type="entry name" value="HAMP"/>
    <property type="match status" value="1"/>
</dbReference>
<dbReference type="PANTHER" id="PTHR34220">
    <property type="entry name" value="SENSOR HISTIDINE KINASE YPDA"/>
    <property type="match status" value="1"/>
</dbReference>
<dbReference type="InterPro" id="IPR003594">
    <property type="entry name" value="HATPase_dom"/>
</dbReference>
<name>A0A7X2TQE4_9SPIO</name>
<evidence type="ECO:0000256" key="6">
    <source>
        <dbReference type="ARBA" id="ARBA00022777"/>
    </source>
</evidence>
<dbReference type="Pfam" id="PF06580">
    <property type="entry name" value="His_kinase"/>
    <property type="match status" value="1"/>
</dbReference>
<keyword evidence="5" id="KW-0808">Transferase</keyword>
<evidence type="ECO:0000256" key="5">
    <source>
        <dbReference type="ARBA" id="ARBA00022679"/>
    </source>
</evidence>
<keyword evidence="8" id="KW-0472">Membrane</keyword>
<keyword evidence="6 11" id="KW-0418">Kinase</keyword>
<keyword evidence="8" id="KW-0812">Transmembrane</keyword>
<feature type="transmembrane region" description="Helical" evidence="8">
    <location>
        <begin position="186"/>
        <end position="206"/>
    </location>
</feature>
<comment type="caution">
    <text evidence="11">The sequence shown here is derived from an EMBL/GenBank/DDBJ whole genome shotgun (WGS) entry which is preliminary data.</text>
</comment>
<dbReference type="GO" id="GO:0000155">
    <property type="term" value="F:phosphorelay sensor kinase activity"/>
    <property type="evidence" value="ECO:0007669"/>
    <property type="project" value="InterPro"/>
</dbReference>
<keyword evidence="7" id="KW-0175">Coiled coil</keyword>
<dbReference type="SUPFAM" id="SSF55874">
    <property type="entry name" value="ATPase domain of HSP90 chaperone/DNA topoisomerase II/histidine kinase"/>
    <property type="match status" value="1"/>
</dbReference>
<gene>
    <name evidence="11" type="ORF">FYJ80_06325</name>
</gene>
<dbReference type="PROSITE" id="PS50109">
    <property type="entry name" value="HIS_KIN"/>
    <property type="match status" value="1"/>
</dbReference>
<accession>A0A7X2TQE4</accession>
<dbReference type="Gene3D" id="6.10.340.10">
    <property type="match status" value="1"/>
</dbReference>
<evidence type="ECO:0000256" key="1">
    <source>
        <dbReference type="ARBA" id="ARBA00000085"/>
    </source>
</evidence>
<organism evidence="11 12">
    <name type="scientific">Bullifex porci</name>
    <dbReference type="NCBI Taxonomy" id="2606638"/>
    <lineage>
        <taxon>Bacteria</taxon>
        <taxon>Pseudomonadati</taxon>
        <taxon>Spirochaetota</taxon>
        <taxon>Spirochaetia</taxon>
        <taxon>Spirochaetales</taxon>
        <taxon>Spirochaetaceae</taxon>
        <taxon>Bullifex</taxon>
    </lineage>
</organism>
<dbReference type="Pfam" id="PF02518">
    <property type="entry name" value="HATPase_c"/>
    <property type="match status" value="1"/>
</dbReference>
<evidence type="ECO:0000256" key="7">
    <source>
        <dbReference type="SAM" id="Coils"/>
    </source>
</evidence>
<dbReference type="AlphaFoldDB" id="A0A7X2TQE4"/>
<dbReference type="InterPro" id="IPR050640">
    <property type="entry name" value="Bact_2-comp_sensor_kinase"/>
</dbReference>
<dbReference type="RefSeq" id="WP_154425368.1">
    <property type="nucleotide sequence ID" value="NZ_VUNN01000010.1"/>
</dbReference>
<feature type="domain" description="HAMP" evidence="10">
    <location>
        <begin position="210"/>
        <end position="263"/>
    </location>
</feature>
<dbReference type="Gene3D" id="3.30.565.10">
    <property type="entry name" value="Histidine kinase-like ATPase, C-terminal domain"/>
    <property type="match status" value="1"/>
</dbReference>
<keyword evidence="12" id="KW-1185">Reference proteome</keyword>
<dbReference type="SMART" id="SM00387">
    <property type="entry name" value="HATPase_c"/>
    <property type="match status" value="1"/>
</dbReference>
<proteinExistence type="predicted"/>
<feature type="domain" description="Histidine kinase" evidence="9">
    <location>
        <begin position="392"/>
        <end position="495"/>
    </location>
</feature>